<dbReference type="PRINTS" id="PR00080">
    <property type="entry name" value="SDRFAMILY"/>
</dbReference>
<dbReference type="AlphaFoldDB" id="F5RHR4"/>
<dbReference type="InterPro" id="IPR020904">
    <property type="entry name" value="Sc_DH/Rdtase_CS"/>
</dbReference>
<comment type="caution">
    <text evidence="5">The sequence shown here is derived from an EMBL/GenBank/DDBJ whole genome shotgun (WGS) entry which is preliminary data.</text>
</comment>
<evidence type="ECO:0000256" key="3">
    <source>
        <dbReference type="RuleBase" id="RU000363"/>
    </source>
</evidence>
<dbReference type="PANTHER" id="PTHR44196:SF1">
    <property type="entry name" value="DEHYDROGENASE_REDUCTASE SDR FAMILY MEMBER 7B"/>
    <property type="match status" value="1"/>
</dbReference>
<evidence type="ECO:0000313" key="5">
    <source>
        <dbReference type="EMBL" id="EGK69896.1"/>
    </source>
</evidence>
<dbReference type="Gene3D" id="3.40.50.720">
    <property type="entry name" value="NAD(P)-binding Rossmann-like Domain"/>
    <property type="match status" value="1"/>
</dbReference>
<dbReference type="PROSITE" id="PS00061">
    <property type="entry name" value="ADH_SHORT"/>
    <property type="match status" value="1"/>
</dbReference>
<feature type="domain" description="Ketoreductase" evidence="4">
    <location>
        <begin position="7"/>
        <end position="197"/>
    </location>
</feature>
<evidence type="ECO:0000256" key="2">
    <source>
        <dbReference type="ARBA" id="ARBA00023002"/>
    </source>
</evidence>
<dbReference type="GO" id="GO:0016491">
    <property type="term" value="F:oxidoreductase activity"/>
    <property type="evidence" value="ECO:0007669"/>
    <property type="project" value="UniProtKB-KW"/>
</dbReference>
<dbReference type="EMBL" id="AFHG01000059">
    <property type="protein sequence ID" value="EGK69896.1"/>
    <property type="molecule type" value="Genomic_DNA"/>
</dbReference>
<dbReference type="InterPro" id="IPR057326">
    <property type="entry name" value="KR_dom"/>
</dbReference>
<gene>
    <name evidence="5" type="ORF">METUNv1_03862</name>
</gene>
<dbReference type="InterPro" id="IPR036291">
    <property type="entry name" value="NAD(P)-bd_dom_sf"/>
</dbReference>
<keyword evidence="2" id="KW-0560">Oxidoreductase</keyword>
<protein>
    <submittedName>
        <fullName evidence="5">Short-chain dehydrogenase/reductase SDR</fullName>
    </submittedName>
</protein>
<reference evidence="5 6" key="1">
    <citation type="journal article" date="2011" name="J. Bacteriol.">
        <title>Genome sequence of Methyloversatilis universalis FAM5T, a methylotrophic representative of the order Rhodocyclales.</title>
        <authorList>
            <person name="Kittichotirat W."/>
            <person name="Good N.M."/>
            <person name="Hall R."/>
            <person name="Bringel F."/>
            <person name="Lajus A."/>
            <person name="Medigue C."/>
            <person name="Smalley N.E."/>
            <person name="Beck D."/>
            <person name="Bumgarner R."/>
            <person name="Vuilleumier S."/>
            <person name="Kalyuzhnaya M.G."/>
        </authorList>
    </citation>
    <scope>NUCLEOTIDE SEQUENCE [LARGE SCALE GENOMIC DNA]</scope>
    <source>
        <strain evidence="6">ATCC BAA-1314 / JCM 13912 / FAM5</strain>
    </source>
</reference>
<dbReference type="SUPFAM" id="SSF51735">
    <property type="entry name" value="NAD(P)-binding Rossmann-fold domains"/>
    <property type="match status" value="1"/>
</dbReference>
<dbReference type="eggNOG" id="COG0300">
    <property type="taxonomic scope" value="Bacteria"/>
</dbReference>
<evidence type="ECO:0000313" key="6">
    <source>
        <dbReference type="Proteomes" id="UP000005019"/>
    </source>
</evidence>
<accession>F5RHR4</accession>
<dbReference type="PANTHER" id="PTHR44196">
    <property type="entry name" value="DEHYDROGENASE/REDUCTASE SDR FAMILY MEMBER 7B"/>
    <property type="match status" value="1"/>
</dbReference>
<dbReference type="PIRSF" id="PIRSF000126">
    <property type="entry name" value="11-beta-HSD1"/>
    <property type="match status" value="1"/>
</dbReference>
<dbReference type="OrthoDB" id="9790266at2"/>
<dbReference type="PRINTS" id="PR00081">
    <property type="entry name" value="GDHRDH"/>
</dbReference>
<comment type="similarity">
    <text evidence="1 3">Belongs to the short-chain dehydrogenases/reductases (SDR) family.</text>
</comment>
<organism evidence="5 6">
    <name type="scientific">Methyloversatilis universalis (strain ATCC BAA-1314 / DSM 25237 / JCM 13912 / CCUG 52030 / FAM5)</name>
    <dbReference type="NCBI Taxonomy" id="1000565"/>
    <lineage>
        <taxon>Bacteria</taxon>
        <taxon>Pseudomonadati</taxon>
        <taxon>Pseudomonadota</taxon>
        <taxon>Betaproteobacteria</taxon>
        <taxon>Nitrosomonadales</taxon>
        <taxon>Sterolibacteriaceae</taxon>
        <taxon>Methyloversatilis</taxon>
    </lineage>
</organism>
<dbReference type="CDD" id="cd05233">
    <property type="entry name" value="SDR_c"/>
    <property type="match status" value="1"/>
</dbReference>
<dbReference type="SMART" id="SM00822">
    <property type="entry name" value="PKS_KR"/>
    <property type="match status" value="1"/>
</dbReference>
<name>F5RHR4_METUF</name>
<keyword evidence="6" id="KW-1185">Reference proteome</keyword>
<evidence type="ECO:0000256" key="1">
    <source>
        <dbReference type="ARBA" id="ARBA00006484"/>
    </source>
</evidence>
<dbReference type="GO" id="GO:0016020">
    <property type="term" value="C:membrane"/>
    <property type="evidence" value="ECO:0007669"/>
    <property type="project" value="TreeGrafter"/>
</dbReference>
<sequence>MKSGLRAVITGAAGGIGRALAGALASRASALLLVGRDATRLAALADELVRKAPDVQIRTVTADLNTAAGRAAIVQAAEALPGGPNLLVNNAGVSELAWFEDQSDAQIERIVQTNLVAPMLLTRALLPQLHRQTQARVVNIGSILGDIGHPGSVAYCASKFALRGFTEALRRELAGSRVQLQYLAPRATRTALNSDAQNALNSELGVASDTPESVAAELLKLLDGPRAERHLGWPEKLFVRINRMLPALVDSSLAKQLPVIRRHAQQGVKP</sequence>
<dbReference type="Pfam" id="PF00106">
    <property type="entry name" value="adh_short"/>
    <property type="match status" value="1"/>
</dbReference>
<dbReference type="RefSeq" id="WP_008064566.1">
    <property type="nucleotide sequence ID" value="NZ_AFHG01000059.1"/>
</dbReference>
<dbReference type="STRING" id="1000565.METUNv1_03862"/>
<proteinExistence type="inferred from homology"/>
<dbReference type="InterPro" id="IPR002347">
    <property type="entry name" value="SDR_fam"/>
</dbReference>
<dbReference type="Proteomes" id="UP000005019">
    <property type="component" value="Unassembled WGS sequence"/>
</dbReference>
<dbReference type="NCBIfam" id="NF006565">
    <property type="entry name" value="PRK09072.1"/>
    <property type="match status" value="1"/>
</dbReference>
<evidence type="ECO:0000259" key="4">
    <source>
        <dbReference type="SMART" id="SM00822"/>
    </source>
</evidence>